<dbReference type="RefSeq" id="XP_033599690.1">
    <property type="nucleotide sequence ID" value="XM_033745594.1"/>
</dbReference>
<reference evidence="1" key="1">
    <citation type="journal article" date="2020" name="Stud. Mycol.">
        <title>101 Dothideomycetes genomes: a test case for predicting lifestyles and emergence of pathogens.</title>
        <authorList>
            <person name="Haridas S."/>
            <person name="Albert R."/>
            <person name="Binder M."/>
            <person name="Bloem J."/>
            <person name="Labutti K."/>
            <person name="Salamov A."/>
            <person name="Andreopoulos B."/>
            <person name="Baker S."/>
            <person name="Barry K."/>
            <person name="Bills G."/>
            <person name="Bluhm B."/>
            <person name="Cannon C."/>
            <person name="Castanera R."/>
            <person name="Culley D."/>
            <person name="Daum C."/>
            <person name="Ezra D."/>
            <person name="Gonzalez J."/>
            <person name="Henrissat B."/>
            <person name="Kuo A."/>
            <person name="Liang C."/>
            <person name="Lipzen A."/>
            <person name="Lutzoni F."/>
            <person name="Magnuson J."/>
            <person name="Mondo S."/>
            <person name="Nolan M."/>
            <person name="Ohm R."/>
            <person name="Pangilinan J."/>
            <person name="Park H.-J."/>
            <person name="Ramirez L."/>
            <person name="Alfaro M."/>
            <person name="Sun H."/>
            <person name="Tritt A."/>
            <person name="Yoshinaga Y."/>
            <person name="Zwiers L.-H."/>
            <person name="Turgeon B."/>
            <person name="Goodwin S."/>
            <person name="Spatafora J."/>
            <person name="Crous P."/>
            <person name="Grigoriev I."/>
        </authorList>
    </citation>
    <scope>NUCLEOTIDE SEQUENCE</scope>
    <source>
        <strain evidence="1">CBS 121739</strain>
    </source>
</reference>
<organism evidence="1 2">
    <name type="scientific">Pseudovirgaria hyperparasitica</name>
    <dbReference type="NCBI Taxonomy" id="470096"/>
    <lineage>
        <taxon>Eukaryota</taxon>
        <taxon>Fungi</taxon>
        <taxon>Dikarya</taxon>
        <taxon>Ascomycota</taxon>
        <taxon>Pezizomycotina</taxon>
        <taxon>Dothideomycetes</taxon>
        <taxon>Dothideomycetes incertae sedis</taxon>
        <taxon>Acrospermales</taxon>
        <taxon>Acrospermaceae</taxon>
        <taxon>Pseudovirgaria</taxon>
    </lineage>
</organism>
<name>A0A6A6W4Y6_9PEZI</name>
<evidence type="ECO:0000313" key="1">
    <source>
        <dbReference type="EMBL" id="KAF2757239.1"/>
    </source>
</evidence>
<sequence length="317" mass="36321">MLVIRRNDTYSRMLWTQKPTIPTIFSGSNCHHHFSQSLSIIHLHRNSTPSLYLSNIVPSIPIDDFTCYGLTLDSSDKHLKHFEEMHGVTQVSGRPRTSMSSRYSPLHDPSAIKNAFPKFHDPQLVPLSAFTATETASSLCEYYDKQPPSFNITWHWRCHMCSQINNPVSLCPRCDHDYVGCKSCSRVFFRPCSPILCQEHGFFASTDGLSLMIGSNAPARQHDEAGCRRSNRIKFEESTHNEIEKVRSESQTVPFPAPATRRRIDKTPSKHRMKASIRRIVDKIRGFKEKFHERNANKNGGDTALWKLRVRYQGSPF</sequence>
<dbReference type="GeneID" id="54486648"/>
<gene>
    <name evidence="1" type="ORF">EJ05DRAFT_487199</name>
</gene>
<dbReference type="AlphaFoldDB" id="A0A6A6W4Y6"/>
<dbReference type="EMBL" id="ML996574">
    <property type="protein sequence ID" value="KAF2757239.1"/>
    <property type="molecule type" value="Genomic_DNA"/>
</dbReference>
<protein>
    <submittedName>
        <fullName evidence="1">Uncharacterized protein</fullName>
    </submittedName>
</protein>
<proteinExistence type="predicted"/>
<accession>A0A6A6W4Y6</accession>
<keyword evidence="2" id="KW-1185">Reference proteome</keyword>
<evidence type="ECO:0000313" key="2">
    <source>
        <dbReference type="Proteomes" id="UP000799437"/>
    </source>
</evidence>
<dbReference type="Proteomes" id="UP000799437">
    <property type="component" value="Unassembled WGS sequence"/>
</dbReference>